<dbReference type="GO" id="GO:0043565">
    <property type="term" value="F:sequence-specific DNA binding"/>
    <property type="evidence" value="ECO:0007669"/>
    <property type="project" value="TreeGrafter"/>
</dbReference>
<evidence type="ECO:0000313" key="7">
    <source>
        <dbReference type="Proteomes" id="UP000315730"/>
    </source>
</evidence>
<dbReference type="GO" id="GO:0003700">
    <property type="term" value="F:DNA-binding transcription factor activity"/>
    <property type="evidence" value="ECO:0007669"/>
    <property type="project" value="InterPro"/>
</dbReference>
<protein>
    <submittedName>
        <fullName evidence="6">LysR family transcriptional regulator</fullName>
    </submittedName>
</protein>
<keyword evidence="3" id="KW-0238">DNA-binding</keyword>
<accession>A0A4Y4CZB3</accession>
<dbReference type="Proteomes" id="UP000315730">
    <property type="component" value="Unassembled WGS sequence"/>
</dbReference>
<dbReference type="InterPro" id="IPR058163">
    <property type="entry name" value="LysR-type_TF_proteobact-type"/>
</dbReference>
<dbReference type="Pfam" id="PF00126">
    <property type="entry name" value="HTH_1"/>
    <property type="match status" value="1"/>
</dbReference>
<feature type="domain" description="HTH lysR-type" evidence="5">
    <location>
        <begin position="19"/>
        <end position="71"/>
    </location>
</feature>
<dbReference type="InterPro" id="IPR005119">
    <property type="entry name" value="LysR_subst-bd"/>
</dbReference>
<dbReference type="PANTHER" id="PTHR30537:SF3">
    <property type="entry name" value="TRANSCRIPTIONAL REGULATORY PROTEIN"/>
    <property type="match status" value="1"/>
</dbReference>
<sequence>MAKGSMTWKGSAVRDVENLLLLLAVVRHGSYSGAAAAQGLSHTTVSRRMASLEANSGARLLVRSDRGWEPTELGREYLAAAEDIEVAPGSLSPSATGVGGAVRGVVRVLAPEAFGGVALGEAMRRLSRTHPGVRLEMINAARRARTNLVGIDFEVVVGRPEVSRNEAFHLADYSLGMYASRSYLRSHPAMREPDDLQDHPLLYFVESMQDVPELTDPLRHVPRMNQLVGATSSMVHVELTRADAGVGLLPCYVAERGGDLVRLFPERFTFPVSYWVVSRSDLLRRPAVRAVMEAIRASVGDMEGELAG</sequence>
<name>A0A4Y4CZB3_KOCVA</name>
<evidence type="ECO:0000313" key="6">
    <source>
        <dbReference type="EMBL" id="GEC98221.1"/>
    </source>
</evidence>
<evidence type="ECO:0000256" key="1">
    <source>
        <dbReference type="ARBA" id="ARBA00009437"/>
    </source>
</evidence>
<dbReference type="GO" id="GO:0006351">
    <property type="term" value="P:DNA-templated transcription"/>
    <property type="evidence" value="ECO:0007669"/>
    <property type="project" value="TreeGrafter"/>
</dbReference>
<gene>
    <name evidence="6" type="ORF">KVA01_03760</name>
</gene>
<comment type="caution">
    <text evidence="6">The sequence shown here is derived from an EMBL/GenBank/DDBJ whole genome shotgun (WGS) entry which is preliminary data.</text>
</comment>
<dbReference type="Gene3D" id="3.40.190.290">
    <property type="match status" value="1"/>
</dbReference>
<dbReference type="Gene3D" id="1.10.10.10">
    <property type="entry name" value="Winged helix-like DNA-binding domain superfamily/Winged helix DNA-binding domain"/>
    <property type="match status" value="1"/>
</dbReference>
<dbReference type="STRING" id="1272.GCA_900014985_00625"/>
<dbReference type="Pfam" id="PF03466">
    <property type="entry name" value="LysR_substrate"/>
    <property type="match status" value="1"/>
</dbReference>
<keyword evidence="2" id="KW-0805">Transcription regulation</keyword>
<dbReference type="InterPro" id="IPR036388">
    <property type="entry name" value="WH-like_DNA-bd_sf"/>
</dbReference>
<dbReference type="AlphaFoldDB" id="A0A4Y4CZB3"/>
<organism evidence="6 7">
    <name type="scientific">Kocuria varians</name>
    <name type="common">Micrococcus varians</name>
    <dbReference type="NCBI Taxonomy" id="1272"/>
    <lineage>
        <taxon>Bacteria</taxon>
        <taxon>Bacillati</taxon>
        <taxon>Actinomycetota</taxon>
        <taxon>Actinomycetes</taxon>
        <taxon>Micrococcales</taxon>
        <taxon>Micrococcaceae</taxon>
        <taxon>Kocuria</taxon>
    </lineage>
</organism>
<comment type="similarity">
    <text evidence="1">Belongs to the LysR transcriptional regulatory family.</text>
</comment>
<reference evidence="6 7" key="1">
    <citation type="submission" date="2019-06" db="EMBL/GenBank/DDBJ databases">
        <title>Whole genome shotgun sequence of Kocuria varians NBRC 15358.</title>
        <authorList>
            <person name="Hosoyama A."/>
            <person name="Uohara A."/>
            <person name="Ohji S."/>
            <person name="Ichikawa N."/>
        </authorList>
    </citation>
    <scope>NUCLEOTIDE SEQUENCE [LARGE SCALE GENOMIC DNA]</scope>
    <source>
        <strain evidence="6 7">NBRC 15358</strain>
    </source>
</reference>
<dbReference type="SUPFAM" id="SSF46785">
    <property type="entry name" value="Winged helix' DNA-binding domain"/>
    <property type="match status" value="1"/>
</dbReference>
<dbReference type="InterPro" id="IPR036390">
    <property type="entry name" value="WH_DNA-bd_sf"/>
</dbReference>
<keyword evidence="4" id="KW-0804">Transcription</keyword>
<keyword evidence="7" id="KW-1185">Reference proteome</keyword>
<evidence type="ECO:0000256" key="3">
    <source>
        <dbReference type="ARBA" id="ARBA00023125"/>
    </source>
</evidence>
<dbReference type="InterPro" id="IPR000847">
    <property type="entry name" value="LysR_HTH_N"/>
</dbReference>
<dbReference type="PANTHER" id="PTHR30537">
    <property type="entry name" value="HTH-TYPE TRANSCRIPTIONAL REGULATOR"/>
    <property type="match status" value="1"/>
</dbReference>
<dbReference type="SUPFAM" id="SSF53850">
    <property type="entry name" value="Periplasmic binding protein-like II"/>
    <property type="match status" value="1"/>
</dbReference>
<dbReference type="PROSITE" id="PS50931">
    <property type="entry name" value="HTH_LYSR"/>
    <property type="match status" value="1"/>
</dbReference>
<evidence type="ECO:0000256" key="4">
    <source>
        <dbReference type="ARBA" id="ARBA00023163"/>
    </source>
</evidence>
<dbReference type="EMBL" id="BJNW01000002">
    <property type="protein sequence ID" value="GEC98221.1"/>
    <property type="molecule type" value="Genomic_DNA"/>
</dbReference>
<evidence type="ECO:0000256" key="2">
    <source>
        <dbReference type="ARBA" id="ARBA00023015"/>
    </source>
</evidence>
<proteinExistence type="inferred from homology"/>
<evidence type="ECO:0000259" key="5">
    <source>
        <dbReference type="PROSITE" id="PS50931"/>
    </source>
</evidence>